<sequence>MGTSNLDEDYTGARDEWFRQRNFGIVLEALDEEELHFWWGLRGFLRQQLQQVLEDNFAEPCSRGAIRRPSARQEGAVLSDRRAKENSCSCTTCSFGSGGRCKREESGQLCPSRGEPDSHVAEIHERRNNETIEDTHATMRSRREGRDRLEADAFTEGKGSQSPLRQIGQDLLLRSGKYGSKNEAAGFPEEAQRAQHECLLEAKETWVLGSGDREQGSREAAESEPAFLVEGGDVTGARKVCCLSERSENSLQLSFSLDWSRPSPSLLGHDASLVFLLIREILRARASADSHRGGGVSSLQHRNPQTICPFKPLRESKFDDRHSLSVTGDVRTKEDGDTAERDVRSQGEMSVLTSCVCAVSSSPCENNEIAETGTLCEIRERLKACFDPVARESGSRRTKEANGLEDGKEEHTGEDPLPVHVGMLVMLHHIESLSPSWIADWIIFYWLSLFERVFSFLSSFRVSVHRMATEAIAGPLKTFFAASTSTPEPTSSLSVGTPPPPDIEKDVKQLYTQL</sequence>
<dbReference type="EMBL" id="MIGC01004136">
    <property type="protein sequence ID" value="PHJ18459.1"/>
    <property type="molecule type" value="Genomic_DNA"/>
</dbReference>
<feature type="compositionally biased region" description="Basic and acidic residues" evidence="1">
    <location>
        <begin position="394"/>
        <end position="414"/>
    </location>
</feature>
<feature type="region of interest" description="Disordered" evidence="1">
    <location>
        <begin position="394"/>
        <end position="415"/>
    </location>
</feature>
<accession>A0A2C6KMV7</accession>
<protein>
    <submittedName>
        <fullName evidence="2">Transmembrane protein</fullName>
    </submittedName>
</protein>
<reference evidence="2 3" key="1">
    <citation type="journal article" date="2017" name="Int. J. Parasitol.">
        <title>The genome of the protozoan parasite Cystoisospora suis and a reverse vaccinology approach to identify vaccine candidates.</title>
        <authorList>
            <person name="Palmieri N."/>
            <person name="Shrestha A."/>
            <person name="Ruttkowski B."/>
            <person name="Beck T."/>
            <person name="Vogl C."/>
            <person name="Tomley F."/>
            <person name="Blake D.P."/>
            <person name="Joachim A."/>
        </authorList>
    </citation>
    <scope>NUCLEOTIDE SEQUENCE [LARGE SCALE GENOMIC DNA]</scope>
    <source>
        <strain evidence="2 3">Wien I</strain>
    </source>
</reference>
<dbReference type="Proteomes" id="UP000221165">
    <property type="component" value="Unassembled WGS sequence"/>
</dbReference>
<keyword evidence="3" id="KW-1185">Reference proteome</keyword>
<name>A0A2C6KMV7_9APIC</name>
<dbReference type="AlphaFoldDB" id="A0A2C6KMV7"/>
<keyword evidence="2" id="KW-0812">Transmembrane</keyword>
<evidence type="ECO:0000256" key="1">
    <source>
        <dbReference type="SAM" id="MobiDB-lite"/>
    </source>
</evidence>
<dbReference type="OrthoDB" id="331879at2759"/>
<dbReference type="RefSeq" id="XP_067920166.1">
    <property type="nucleotide sequence ID" value="XM_068067860.1"/>
</dbReference>
<evidence type="ECO:0000313" key="2">
    <source>
        <dbReference type="EMBL" id="PHJ18459.1"/>
    </source>
</evidence>
<proteinExistence type="predicted"/>
<comment type="caution">
    <text evidence="2">The sequence shown here is derived from an EMBL/GenBank/DDBJ whole genome shotgun (WGS) entry which is preliminary data.</text>
</comment>
<keyword evidence="2" id="KW-0472">Membrane</keyword>
<dbReference type="GeneID" id="94431071"/>
<organism evidence="2 3">
    <name type="scientific">Cystoisospora suis</name>
    <dbReference type="NCBI Taxonomy" id="483139"/>
    <lineage>
        <taxon>Eukaryota</taxon>
        <taxon>Sar</taxon>
        <taxon>Alveolata</taxon>
        <taxon>Apicomplexa</taxon>
        <taxon>Conoidasida</taxon>
        <taxon>Coccidia</taxon>
        <taxon>Eucoccidiorida</taxon>
        <taxon>Eimeriorina</taxon>
        <taxon>Sarcocystidae</taxon>
        <taxon>Cystoisospora</taxon>
    </lineage>
</organism>
<gene>
    <name evidence="2" type="ORF">CSUI_007716</name>
</gene>
<evidence type="ECO:0000313" key="3">
    <source>
        <dbReference type="Proteomes" id="UP000221165"/>
    </source>
</evidence>
<dbReference type="VEuPathDB" id="ToxoDB:CSUI_007716"/>